<organism evidence="1 2">
    <name type="scientific">Gordonia phosphorivorans</name>
    <dbReference type="NCBI Taxonomy" id="1056982"/>
    <lineage>
        <taxon>Bacteria</taxon>
        <taxon>Bacillati</taxon>
        <taxon>Actinomycetota</taxon>
        <taxon>Actinomycetes</taxon>
        <taxon>Mycobacteriales</taxon>
        <taxon>Gordoniaceae</taxon>
        <taxon>Gordonia</taxon>
    </lineage>
</organism>
<proteinExistence type="predicted"/>
<dbReference type="Proteomes" id="UP001589783">
    <property type="component" value="Unassembled WGS sequence"/>
</dbReference>
<reference evidence="1 2" key="1">
    <citation type="submission" date="2024-09" db="EMBL/GenBank/DDBJ databases">
        <authorList>
            <person name="Sun Q."/>
            <person name="Mori K."/>
        </authorList>
    </citation>
    <scope>NUCLEOTIDE SEQUENCE [LARGE SCALE GENOMIC DNA]</scope>
    <source>
        <strain evidence="1 2">CCM 7957</strain>
    </source>
</reference>
<gene>
    <name evidence="1" type="ORF">ACFFJD_08375</name>
</gene>
<evidence type="ECO:0000313" key="2">
    <source>
        <dbReference type="Proteomes" id="UP001589783"/>
    </source>
</evidence>
<dbReference type="EMBL" id="JBHLWV010000018">
    <property type="protein sequence ID" value="MFC0314864.1"/>
    <property type="molecule type" value="Genomic_DNA"/>
</dbReference>
<keyword evidence="2" id="KW-1185">Reference proteome</keyword>
<protein>
    <submittedName>
        <fullName evidence="1">Uncharacterized protein</fullName>
    </submittedName>
</protein>
<name>A0ABV6H8G5_9ACTN</name>
<dbReference type="RefSeq" id="WP_382363044.1">
    <property type="nucleotide sequence ID" value="NZ_JBHLWV010000018.1"/>
</dbReference>
<sequence>MSTTDNLDRAAVDRYRTPPIVEPDADCAQMMAAFSTVPPIVQYQGRSDREGLVARNQSRALRVAVAVTAYAYSHGIPESAADALTDLLNDARHLADALGVDWETVSRPHHYDDEVAGND</sequence>
<comment type="caution">
    <text evidence="1">The sequence shown here is derived from an EMBL/GenBank/DDBJ whole genome shotgun (WGS) entry which is preliminary data.</text>
</comment>
<accession>A0ABV6H8G5</accession>
<evidence type="ECO:0000313" key="1">
    <source>
        <dbReference type="EMBL" id="MFC0314864.1"/>
    </source>
</evidence>